<dbReference type="InterPro" id="IPR029057">
    <property type="entry name" value="PRTase-like"/>
</dbReference>
<evidence type="ECO:0000313" key="3">
    <source>
        <dbReference type="Proteomes" id="UP000607559"/>
    </source>
</evidence>
<dbReference type="CDD" id="cd06223">
    <property type="entry name" value="PRTases_typeI"/>
    <property type="match status" value="1"/>
</dbReference>
<dbReference type="Gene3D" id="3.40.50.2020">
    <property type="match status" value="1"/>
</dbReference>
<name>A0A8J2UGK5_9BACT</name>
<organism evidence="2 3">
    <name type="scientific">Puia dinghuensis</name>
    <dbReference type="NCBI Taxonomy" id="1792502"/>
    <lineage>
        <taxon>Bacteria</taxon>
        <taxon>Pseudomonadati</taxon>
        <taxon>Bacteroidota</taxon>
        <taxon>Chitinophagia</taxon>
        <taxon>Chitinophagales</taxon>
        <taxon>Chitinophagaceae</taxon>
        <taxon>Puia</taxon>
    </lineage>
</organism>
<sequence length="210" mass="23743">MGLQETSIIFQNIRHRHYYLCDYLPLTSGIDPVSRSLLKFKRGVQPDLDNWLSKTRCALHTKPLTLPPDTIIIRALHHKETRAAQDRPSTLDLLGQTLSGHFHFPYHPQLLHKTRPTNTVQGLTRRQRQAELQDVYQVNLPVTINITTNLPAAAPPTSLLLIDDILTTGTTIRMIIKTLHSTLPNSTITIFTLAKVATAHPHPIPDWLLI</sequence>
<protein>
    <recommendedName>
        <fullName evidence="4">Phosphoribosyltransferase domain-containing protein</fullName>
    </recommendedName>
</protein>
<dbReference type="PANTHER" id="PTHR47505:SF1">
    <property type="entry name" value="DNA UTILIZATION PROTEIN YHGH"/>
    <property type="match status" value="1"/>
</dbReference>
<gene>
    <name evidence="2" type="ORF">GCM10011511_43300</name>
</gene>
<comment type="caution">
    <text evidence="2">The sequence shown here is derived from an EMBL/GenBank/DDBJ whole genome shotgun (WGS) entry which is preliminary data.</text>
</comment>
<proteinExistence type="inferred from homology"/>
<reference evidence="2" key="2">
    <citation type="submission" date="2020-09" db="EMBL/GenBank/DDBJ databases">
        <authorList>
            <person name="Sun Q."/>
            <person name="Zhou Y."/>
        </authorList>
    </citation>
    <scope>NUCLEOTIDE SEQUENCE</scope>
    <source>
        <strain evidence="2">CGMCC 1.15448</strain>
    </source>
</reference>
<reference evidence="2" key="1">
    <citation type="journal article" date="2014" name="Int. J. Syst. Evol. Microbiol.">
        <title>Complete genome sequence of Corynebacterium casei LMG S-19264T (=DSM 44701T), isolated from a smear-ripened cheese.</title>
        <authorList>
            <consortium name="US DOE Joint Genome Institute (JGI-PGF)"/>
            <person name="Walter F."/>
            <person name="Albersmeier A."/>
            <person name="Kalinowski J."/>
            <person name="Ruckert C."/>
        </authorList>
    </citation>
    <scope>NUCLEOTIDE SEQUENCE</scope>
    <source>
        <strain evidence="2">CGMCC 1.15448</strain>
    </source>
</reference>
<keyword evidence="3" id="KW-1185">Reference proteome</keyword>
<evidence type="ECO:0000256" key="1">
    <source>
        <dbReference type="ARBA" id="ARBA00008007"/>
    </source>
</evidence>
<dbReference type="RefSeq" id="WP_188935734.1">
    <property type="nucleotide sequence ID" value="NZ_BMJC01000005.1"/>
</dbReference>
<dbReference type="PANTHER" id="PTHR47505">
    <property type="entry name" value="DNA UTILIZATION PROTEIN YHGH"/>
    <property type="match status" value="1"/>
</dbReference>
<dbReference type="InterPro" id="IPR051910">
    <property type="entry name" value="ComF/GntX_DNA_util-trans"/>
</dbReference>
<evidence type="ECO:0008006" key="4">
    <source>
        <dbReference type="Google" id="ProtNLM"/>
    </source>
</evidence>
<dbReference type="SUPFAM" id="SSF53271">
    <property type="entry name" value="PRTase-like"/>
    <property type="match status" value="1"/>
</dbReference>
<dbReference type="EMBL" id="BMJC01000005">
    <property type="protein sequence ID" value="GGB14886.1"/>
    <property type="molecule type" value="Genomic_DNA"/>
</dbReference>
<dbReference type="AlphaFoldDB" id="A0A8J2UGK5"/>
<evidence type="ECO:0000313" key="2">
    <source>
        <dbReference type="EMBL" id="GGB14886.1"/>
    </source>
</evidence>
<comment type="similarity">
    <text evidence="1">Belongs to the ComF/GntX family.</text>
</comment>
<dbReference type="Proteomes" id="UP000607559">
    <property type="component" value="Unassembled WGS sequence"/>
</dbReference>
<dbReference type="InterPro" id="IPR000836">
    <property type="entry name" value="PRTase_dom"/>
</dbReference>
<accession>A0A8J2UGK5</accession>